<dbReference type="OrthoDB" id="230287at2"/>
<proteinExistence type="predicted"/>
<keyword evidence="1 4" id="KW-0349">Heme</keyword>
<reference evidence="8 9" key="1">
    <citation type="submission" date="2019-02" db="EMBL/GenBank/DDBJ databases">
        <title>Deep-cultivation of Planctomycetes and their phenomic and genomic characterization uncovers novel biology.</title>
        <authorList>
            <person name="Wiegand S."/>
            <person name="Jogler M."/>
            <person name="Boedeker C."/>
            <person name="Pinto D."/>
            <person name="Vollmers J."/>
            <person name="Rivas-Marin E."/>
            <person name="Kohn T."/>
            <person name="Peeters S.H."/>
            <person name="Heuer A."/>
            <person name="Rast P."/>
            <person name="Oberbeckmann S."/>
            <person name="Bunk B."/>
            <person name="Jeske O."/>
            <person name="Meyerdierks A."/>
            <person name="Storesund J.E."/>
            <person name="Kallscheuer N."/>
            <person name="Luecker S."/>
            <person name="Lage O.M."/>
            <person name="Pohl T."/>
            <person name="Merkel B.J."/>
            <person name="Hornburger P."/>
            <person name="Mueller R.-W."/>
            <person name="Bruemmer F."/>
            <person name="Labrenz M."/>
            <person name="Spormann A.M."/>
            <person name="Op den Camp H."/>
            <person name="Overmann J."/>
            <person name="Amann R."/>
            <person name="Jetten M.S.M."/>
            <person name="Mascher T."/>
            <person name="Medema M.H."/>
            <person name="Devos D.P."/>
            <person name="Kaster A.-K."/>
            <person name="Ovreas L."/>
            <person name="Rohde M."/>
            <person name="Galperin M.Y."/>
            <person name="Jogler C."/>
        </authorList>
    </citation>
    <scope>NUCLEOTIDE SEQUENCE [LARGE SCALE GENOMIC DNA]</scope>
    <source>
        <strain evidence="8 9">Pla110</strain>
    </source>
</reference>
<dbReference type="SUPFAM" id="SSF46626">
    <property type="entry name" value="Cytochrome c"/>
    <property type="match status" value="1"/>
</dbReference>
<keyword evidence="6" id="KW-0472">Membrane</keyword>
<gene>
    <name evidence="8" type="ORF">Pla110_26340</name>
</gene>
<dbReference type="KEGG" id="plon:Pla110_26340"/>
<accession>A0A518CNV6</accession>
<evidence type="ECO:0000313" key="8">
    <source>
        <dbReference type="EMBL" id="QDU80898.1"/>
    </source>
</evidence>
<dbReference type="GO" id="GO:0009055">
    <property type="term" value="F:electron transfer activity"/>
    <property type="evidence" value="ECO:0007669"/>
    <property type="project" value="InterPro"/>
</dbReference>
<dbReference type="PROSITE" id="PS51007">
    <property type="entry name" value="CYTC"/>
    <property type="match status" value="1"/>
</dbReference>
<keyword evidence="9" id="KW-1185">Reference proteome</keyword>
<dbReference type="Gene3D" id="2.120.10.30">
    <property type="entry name" value="TolB, C-terminal domain"/>
    <property type="match status" value="1"/>
</dbReference>
<dbReference type="PANTHER" id="PTHR33546:SF1">
    <property type="entry name" value="LARGE, MULTIFUNCTIONAL SECRETED PROTEIN"/>
    <property type="match status" value="1"/>
</dbReference>
<keyword evidence="2 4" id="KW-0479">Metal-binding</keyword>
<dbReference type="Gene3D" id="1.10.760.10">
    <property type="entry name" value="Cytochrome c-like domain"/>
    <property type="match status" value="1"/>
</dbReference>
<feature type="domain" description="Cytochrome c" evidence="7">
    <location>
        <begin position="905"/>
        <end position="1038"/>
    </location>
</feature>
<sequence>MDRTYSQFPQFSFKSGEHRFDKHASLTSIDLDIYMHSHARLLIRYHLLSVLFVSSAVLILFSGRADSEETTKTDTETSSPLVDSPLTPEESLSSFELHPDLQLELVASEPEVIDPVAIRFDELGNMWVVEMIDYPLGPKSADEVPMSRIRKLRDEDQDGYYETSTVFADKLLFVTGVLPWKEGLIATLSGEVVYLKDTDQDGKADVKETWFVGFAEENTQLRANHPTFGLDNKVYISNGLRGGEVRNVNPAWADQAKSVPLSLRGKDFRFDPETGEYETVAGNGQFGLTIDSNGSRYICSNRNPCMQVLLEDHYLARNPQLIVPTTVNDVSPAGGESRVYAITRAWTTSNLHAGQFTAACGVHRYEGTRLPAEFYGNSFTCEPTGNLVHRDVFTPSGATFSSHYGREQTEFLASRDEWFRPVNVQTGPDGALYICDMYRAVIEHPHWVPDELKNRPDERYGDDLGRIYRVVPKKKTDSDLTRTIDRTNQSALLSAIVSPNSWQRSTAARLIFEEQPAGLEHELRRSLKEAVSPEGRVQVLHTLAGLNQLAKEDLLTAFQDKHPRVREHAALLSETFLAKVPELQQAMLDTASEGDSRTLFQYALSSGAGEDSTFRQQLLTQVVSNGVLDQWTRAAIISSATNLEGEMLGGLLQKITNSEQAPSAMQQNFFAELALIVGANKDPHEVSQVLKLLIDLFQQSRSSSKLVVMESLKSFLTGYQTRGERKAISTLSEYLSEESQTELDQMWVQLVELVGSEQGETALSQAALPLLIYTPSAETVPVLTSLLDTTNNQALQQQTLEILGAHPGTEPVEFLLDEYELASPRIRRAILAYLLRDQERIQTLFDEIEGKKIRAAELDQNQQKALMNHANAEIKSRAQELLKSNISADRTKVIERYQASLAKDADAKRGKVVFAKVCSSCHKVGDIGVDVAPDISDSRVRKPIQYLTDILDPNRAVDNNYFSYTVLTTEGQIHTGIITSETSTSIILKQPEAKEVSLLREDIELIKADGVSLMPTGLEQNITVDQMADLISFLKNWRYLDGQIPIEANQPLN</sequence>
<evidence type="ECO:0000259" key="7">
    <source>
        <dbReference type="PROSITE" id="PS51007"/>
    </source>
</evidence>
<dbReference type="InterPro" id="IPR011042">
    <property type="entry name" value="6-blade_b-propeller_TolB-like"/>
</dbReference>
<dbReference type="InterPro" id="IPR013428">
    <property type="entry name" value="Membrane-bound_put_N"/>
</dbReference>
<dbReference type="SUPFAM" id="SSF63829">
    <property type="entry name" value="Calcium-dependent phosphotriesterase"/>
    <property type="match status" value="1"/>
</dbReference>
<evidence type="ECO:0000256" key="6">
    <source>
        <dbReference type="SAM" id="Phobius"/>
    </source>
</evidence>
<dbReference type="InterPro" id="IPR009056">
    <property type="entry name" value="Cyt_c-like_dom"/>
</dbReference>
<dbReference type="InterPro" id="IPR016024">
    <property type="entry name" value="ARM-type_fold"/>
</dbReference>
<protein>
    <submittedName>
        <fullName evidence="8">Cytochrome c</fullName>
    </submittedName>
</protein>
<dbReference type="PANTHER" id="PTHR33546">
    <property type="entry name" value="LARGE, MULTIFUNCTIONAL SECRETED PROTEIN-RELATED"/>
    <property type="match status" value="1"/>
</dbReference>
<evidence type="ECO:0000256" key="1">
    <source>
        <dbReference type="ARBA" id="ARBA00022617"/>
    </source>
</evidence>
<dbReference type="GO" id="GO:0020037">
    <property type="term" value="F:heme binding"/>
    <property type="evidence" value="ECO:0007669"/>
    <property type="project" value="InterPro"/>
</dbReference>
<organism evidence="8 9">
    <name type="scientific">Polystyrenella longa</name>
    <dbReference type="NCBI Taxonomy" id="2528007"/>
    <lineage>
        <taxon>Bacteria</taxon>
        <taxon>Pseudomonadati</taxon>
        <taxon>Planctomycetota</taxon>
        <taxon>Planctomycetia</taxon>
        <taxon>Planctomycetales</taxon>
        <taxon>Planctomycetaceae</taxon>
        <taxon>Polystyrenella</taxon>
    </lineage>
</organism>
<evidence type="ECO:0000256" key="5">
    <source>
        <dbReference type="SAM" id="MobiDB-lite"/>
    </source>
</evidence>
<dbReference type="SUPFAM" id="SSF48371">
    <property type="entry name" value="ARM repeat"/>
    <property type="match status" value="1"/>
</dbReference>
<dbReference type="Pfam" id="PF00034">
    <property type="entry name" value="Cytochrom_C"/>
    <property type="match status" value="1"/>
</dbReference>
<dbReference type="NCBIfam" id="TIGR02604">
    <property type="entry name" value="Piru_Ver_Nterm"/>
    <property type="match status" value="1"/>
</dbReference>
<dbReference type="InterPro" id="IPR055557">
    <property type="entry name" value="DUF7133"/>
</dbReference>
<dbReference type="Proteomes" id="UP000317178">
    <property type="component" value="Chromosome"/>
</dbReference>
<evidence type="ECO:0000256" key="2">
    <source>
        <dbReference type="ARBA" id="ARBA00022723"/>
    </source>
</evidence>
<keyword evidence="3 4" id="KW-0408">Iron</keyword>
<dbReference type="EMBL" id="CP036281">
    <property type="protein sequence ID" value="QDU80898.1"/>
    <property type="molecule type" value="Genomic_DNA"/>
</dbReference>
<name>A0A518CNV6_9PLAN</name>
<dbReference type="GO" id="GO:0046872">
    <property type="term" value="F:metal ion binding"/>
    <property type="evidence" value="ECO:0007669"/>
    <property type="project" value="UniProtKB-KW"/>
</dbReference>
<dbReference type="Pfam" id="PF23500">
    <property type="entry name" value="DUF7133"/>
    <property type="match status" value="1"/>
</dbReference>
<dbReference type="NCBIfam" id="TIGR02603">
    <property type="entry name" value="CxxCH_TIGR02603"/>
    <property type="match status" value="1"/>
</dbReference>
<feature type="region of interest" description="Disordered" evidence="5">
    <location>
        <begin position="68"/>
        <end position="91"/>
    </location>
</feature>
<dbReference type="InterPro" id="IPR036909">
    <property type="entry name" value="Cyt_c-like_dom_sf"/>
</dbReference>
<evidence type="ECO:0000313" key="9">
    <source>
        <dbReference type="Proteomes" id="UP000317178"/>
    </source>
</evidence>
<feature type="transmembrane region" description="Helical" evidence="6">
    <location>
        <begin position="45"/>
        <end position="63"/>
    </location>
</feature>
<keyword evidence="6" id="KW-0812">Transmembrane</keyword>
<evidence type="ECO:0000256" key="4">
    <source>
        <dbReference type="PROSITE-ProRule" id="PRU00433"/>
    </source>
</evidence>
<keyword evidence="6" id="KW-1133">Transmembrane helix</keyword>
<dbReference type="InterPro" id="IPR013427">
    <property type="entry name" value="Haem-bd_dom_put"/>
</dbReference>
<dbReference type="AlphaFoldDB" id="A0A518CNV6"/>
<evidence type="ECO:0000256" key="3">
    <source>
        <dbReference type="ARBA" id="ARBA00023004"/>
    </source>
</evidence>